<dbReference type="InterPro" id="IPR027417">
    <property type="entry name" value="P-loop_NTPase"/>
</dbReference>
<keyword evidence="7" id="KW-1185">Reference proteome</keyword>
<feature type="region of interest" description="Disordered" evidence="4">
    <location>
        <begin position="595"/>
        <end position="616"/>
    </location>
</feature>
<evidence type="ECO:0000256" key="1">
    <source>
        <dbReference type="ARBA" id="ARBA00022741"/>
    </source>
</evidence>
<dbReference type="Pfam" id="PF08706">
    <property type="entry name" value="D5_N"/>
    <property type="match status" value="1"/>
</dbReference>
<dbReference type="InterPro" id="IPR006500">
    <property type="entry name" value="Helicase_put_C_phage/plasmid"/>
</dbReference>
<keyword evidence="2" id="KW-0378">Hydrolase</keyword>
<proteinExistence type="predicted"/>
<reference evidence="7" key="1">
    <citation type="submission" date="2016-11" db="EMBL/GenBank/DDBJ databases">
        <authorList>
            <person name="Varghese N."/>
            <person name="Submissions S."/>
        </authorList>
    </citation>
    <scope>NUCLEOTIDE SEQUENCE [LARGE SCALE GENOMIC DNA]</scope>
    <source>
        <strain evidence="7">DSM 29326</strain>
    </source>
</reference>
<evidence type="ECO:0000256" key="4">
    <source>
        <dbReference type="SAM" id="MobiDB-lite"/>
    </source>
</evidence>
<evidence type="ECO:0000313" key="6">
    <source>
        <dbReference type="EMBL" id="SHF67176.1"/>
    </source>
</evidence>
<dbReference type="AlphaFoldDB" id="A0A1M5DJT9"/>
<dbReference type="InterPro" id="IPR051620">
    <property type="entry name" value="ORF904-like_C"/>
</dbReference>
<accession>A0A1M5DJT9</accession>
<dbReference type="Proteomes" id="UP000183987">
    <property type="component" value="Unassembled WGS sequence"/>
</dbReference>
<dbReference type="Pfam" id="PF19263">
    <property type="entry name" value="DUF5906"/>
    <property type="match status" value="1"/>
</dbReference>
<dbReference type="PROSITE" id="PS51206">
    <property type="entry name" value="SF3_HELICASE_1"/>
    <property type="match status" value="1"/>
</dbReference>
<dbReference type="STRING" id="366533.SAMN05444339_11022"/>
<organism evidence="6 7">
    <name type="scientific">Loktanella atrilutea</name>
    <dbReference type="NCBI Taxonomy" id="366533"/>
    <lineage>
        <taxon>Bacteria</taxon>
        <taxon>Pseudomonadati</taxon>
        <taxon>Pseudomonadota</taxon>
        <taxon>Alphaproteobacteria</taxon>
        <taxon>Rhodobacterales</taxon>
        <taxon>Roseobacteraceae</taxon>
        <taxon>Loktanella</taxon>
    </lineage>
</organism>
<dbReference type="SMART" id="SM00885">
    <property type="entry name" value="D5_N"/>
    <property type="match status" value="1"/>
</dbReference>
<dbReference type="InterPro" id="IPR014818">
    <property type="entry name" value="Phage/plasmid_primase_P4_C"/>
</dbReference>
<dbReference type="PANTHER" id="PTHR35372:SF2">
    <property type="entry name" value="SF3 HELICASE DOMAIN-CONTAINING PROTEIN"/>
    <property type="match status" value="1"/>
</dbReference>
<dbReference type="RefSeq" id="WP_072858346.1">
    <property type="nucleotide sequence ID" value="NZ_FQUE01000010.1"/>
</dbReference>
<evidence type="ECO:0000259" key="5">
    <source>
        <dbReference type="PROSITE" id="PS51206"/>
    </source>
</evidence>
<gene>
    <name evidence="6" type="ORF">SAMN05444339_11022</name>
</gene>
<dbReference type="PANTHER" id="PTHR35372">
    <property type="entry name" value="ATP BINDING PROTEIN-RELATED"/>
    <property type="match status" value="1"/>
</dbReference>
<keyword evidence="6" id="KW-0347">Helicase</keyword>
<evidence type="ECO:0000256" key="2">
    <source>
        <dbReference type="ARBA" id="ARBA00022801"/>
    </source>
</evidence>
<keyword evidence="1" id="KW-0547">Nucleotide-binding</keyword>
<dbReference type="GO" id="GO:0004386">
    <property type="term" value="F:helicase activity"/>
    <property type="evidence" value="ECO:0007669"/>
    <property type="project" value="UniProtKB-KW"/>
</dbReference>
<dbReference type="SUPFAM" id="SSF52540">
    <property type="entry name" value="P-loop containing nucleoside triphosphate hydrolases"/>
    <property type="match status" value="1"/>
</dbReference>
<dbReference type="Gene3D" id="3.40.50.300">
    <property type="entry name" value="P-loop containing nucleotide triphosphate hydrolases"/>
    <property type="match status" value="1"/>
</dbReference>
<dbReference type="OrthoDB" id="9763644at2"/>
<evidence type="ECO:0000256" key="3">
    <source>
        <dbReference type="ARBA" id="ARBA00022840"/>
    </source>
</evidence>
<feature type="domain" description="SF3 helicase" evidence="5">
    <location>
        <begin position="293"/>
        <end position="454"/>
    </location>
</feature>
<dbReference type="InterPro" id="IPR045455">
    <property type="entry name" value="NrS-1_pol-like_helicase"/>
</dbReference>
<evidence type="ECO:0000313" key="7">
    <source>
        <dbReference type="Proteomes" id="UP000183987"/>
    </source>
</evidence>
<dbReference type="GO" id="GO:0016787">
    <property type="term" value="F:hydrolase activity"/>
    <property type="evidence" value="ECO:0007669"/>
    <property type="project" value="UniProtKB-KW"/>
</dbReference>
<protein>
    <submittedName>
        <fullName evidence="6">Putative DNA primase/helicase</fullName>
    </submittedName>
</protein>
<feature type="region of interest" description="Disordered" evidence="4">
    <location>
        <begin position="13"/>
        <end position="55"/>
    </location>
</feature>
<keyword evidence="3" id="KW-0067">ATP-binding</keyword>
<sequence>MTDKLDPVRARLAAAEDIEFDDVPPQDSAEWNPADDDPGPGEADRQTPDPSGEAEVELPPLARAAMQPLNDYGNAQRFIIHFGTDIMFVPRVGWFTWSDMHWAKDTDLLDVRGRAQQIWSLIEKEAEHIRPTDKERALMDEGYSLRRRQRELDDIGALDEEQREEHQRNEGRLAVIAKKLTAYNKKIGTRMTFAKDAGNAGRMDRMISEAQTGKAVAFEKLDSNPYEVNTATGLLRFSVTAPPDKPKAKLAEVDVLAHDRRQLQTKLIDVAYSPHAPCEKFDTFLTRIQPHREMREFIQRWFGLSLLGLKTSNMAVFYGNGANGKSVLVDVIARIMAGYAASLRVESITGTNRRGGAEATPDLIPLLGARFVRTSEPDQNTPLQEGLIKMMTGGEPIPVRANYGDQIDLDPNFKLTMSTNHKPDIRGGDDGIWRRVLLVPFDVQIPVAERDERFGETLWEEREGILRWLVEGAMAFLELGLSPPQAITAATDEYREESDPFGAFLMQACEITGNYTDSILAADLVEMFNYYLMERGMTVWKPSTFSRQFAARARQWKHPVTGLKITHSKASRIQYLGLKLTADFKRRFETAPRDSRNAITGIARDPASDPAPPEDF</sequence>
<dbReference type="GO" id="GO:0005524">
    <property type="term" value="F:ATP binding"/>
    <property type="evidence" value="ECO:0007669"/>
    <property type="project" value="UniProtKB-KW"/>
</dbReference>
<dbReference type="InterPro" id="IPR014015">
    <property type="entry name" value="Helicase_SF3_DNA-vir"/>
</dbReference>
<dbReference type="EMBL" id="FQUE01000010">
    <property type="protein sequence ID" value="SHF67176.1"/>
    <property type="molecule type" value="Genomic_DNA"/>
</dbReference>
<dbReference type="NCBIfam" id="TIGR01613">
    <property type="entry name" value="primase_Cterm"/>
    <property type="match status" value="1"/>
</dbReference>
<name>A0A1M5DJT9_LOKAT</name>